<dbReference type="Pfam" id="PF16548">
    <property type="entry name" value="FlgT_N"/>
    <property type="match status" value="1"/>
</dbReference>
<dbReference type="InterPro" id="IPR038165">
    <property type="entry name" value="FlgT_C_sf"/>
</dbReference>
<dbReference type="RefSeq" id="WP_229816565.1">
    <property type="nucleotide sequence ID" value="NZ_BMZC01000011.1"/>
</dbReference>
<dbReference type="Gene3D" id="2.40.10.410">
    <property type="entry name" value="FlgT, C-terminal domain"/>
    <property type="match status" value="1"/>
</dbReference>
<protein>
    <submittedName>
        <fullName evidence="4">Flagella assembly protein FlgT</fullName>
    </submittedName>
</protein>
<evidence type="ECO:0000313" key="5">
    <source>
        <dbReference type="Proteomes" id="UP000622604"/>
    </source>
</evidence>
<feature type="domain" description="Flagellar assembly protein T middle" evidence="2">
    <location>
        <begin position="109"/>
        <end position="262"/>
    </location>
</feature>
<evidence type="ECO:0000313" key="4">
    <source>
        <dbReference type="EMBL" id="GGZ74192.1"/>
    </source>
</evidence>
<dbReference type="Gene3D" id="3.30.1660.40">
    <property type="entry name" value="FlgT, N-terminal domain"/>
    <property type="match status" value="1"/>
</dbReference>
<dbReference type="Proteomes" id="UP000622604">
    <property type="component" value="Unassembled WGS sequence"/>
</dbReference>
<proteinExistence type="predicted"/>
<dbReference type="InterPro" id="IPR038180">
    <property type="entry name" value="FlgT_N_sf"/>
</dbReference>
<dbReference type="InterPro" id="IPR032370">
    <property type="entry name" value="FlgT_N"/>
</dbReference>
<dbReference type="InterPro" id="IPR032386">
    <property type="entry name" value="FlgT_M"/>
</dbReference>
<evidence type="ECO:0000259" key="2">
    <source>
        <dbReference type="Pfam" id="PF16539"/>
    </source>
</evidence>
<organism evidence="4 5">
    <name type="scientific">Paraglaciecola chathamensis</name>
    <dbReference type="NCBI Taxonomy" id="368405"/>
    <lineage>
        <taxon>Bacteria</taxon>
        <taxon>Pseudomonadati</taxon>
        <taxon>Pseudomonadota</taxon>
        <taxon>Gammaproteobacteria</taxon>
        <taxon>Alteromonadales</taxon>
        <taxon>Alteromonadaceae</taxon>
        <taxon>Paraglaciecola</taxon>
    </lineage>
</organism>
<comment type="caution">
    <text evidence="4">The sequence shown here is derived from an EMBL/GenBank/DDBJ whole genome shotgun (WGS) entry which is preliminary data.</text>
</comment>
<dbReference type="InterPro" id="IPR032388">
    <property type="entry name" value="FlgT_C"/>
</dbReference>
<keyword evidence="4" id="KW-0282">Flagellum</keyword>
<feature type="domain" description="Flagellar assembly protein T N-terminal" evidence="3">
    <location>
        <begin position="22"/>
        <end position="106"/>
    </location>
</feature>
<gene>
    <name evidence="4" type="primary">flgT</name>
    <name evidence="4" type="ORF">GCM10011274_35680</name>
</gene>
<dbReference type="EMBL" id="BMZC01000011">
    <property type="protein sequence ID" value="GGZ74192.1"/>
    <property type="molecule type" value="Genomic_DNA"/>
</dbReference>
<accession>A0A8H9IE69</accession>
<reference evidence="4 5" key="1">
    <citation type="journal article" date="2014" name="Int. J. Syst. Evol. Microbiol.">
        <title>Complete genome sequence of Corynebacterium casei LMG S-19264T (=DSM 44701T), isolated from a smear-ripened cheese.</title>
        <authorList>
            <consortium name="US DOE Joint Genome Institute (JGI-PGF)"/>
            <person name="Walter F."/>
            <person name="Albersmeier A."/>
            <person name="Kalinowski J."/>
            <person name="Ruckert C."/>
        </authorList>
    </citation>
    <scope>NUCLEOTIDE SEQUENCE [LARGE SCALE GENOMIC DNA]</scope>
    <source>
        <strain evidence="4 5">KCTC 32337</strain>
    </source>
</reference>
<sequence length="417" mass="46678">MRKWIVYLILLSPFSVFADWFEGEASMLIGDAPVDQIRQQTIKNAIADASFQAGAMVSSEDILLNGLLVNSKVMYQSQGMVRRAQVLQESIDDGILSVRVKVDISPTESCKASAYARSIMITQFQMLKPKQAAIGGVFELNKHVTKRIEQQLAGYNQQVDILLMDQSFTEQNILNGLKRDDIAEKAEYLRRKFGYQFAVFGTIRDLSAFKRITKNRFSEETTTRRNFTLRIYVLDIYHKAIVWEESYHSEANWDFALHHEIDMNSSIFWGSDYGRAILNTISSAVVDINDLITCQPIYAQVVRRIADRLVINLGRRHGVKMGDKFFLLKALQDPNNLSNSHVVISPVANSSVQVVALDNDSAQLASVQINGSVSAQLLDLVSPIQTQKIGISQGISTYDTSSIPSLQPAPKPANNSH</sequence>
<evidence type="ECO:0000259" key="1">
    <source>
        <dbReference type="Pfam" id="PF16538"/>
    </source>
</evidence>
<dbReference type="Gene3D" id="3.40.50.10610">
    <property type="entry name" value="ABC-type transport auxiliary lipoprotein component"/>
    <property type="match status" value="1"/>
</dbReference>
<feature type="domain" description="Flagellar assembly protein T C-terminal" evidence="1">
    <location>
        <begin position="307"/>
        <end position="381"/>
    </location>
</feature>
<evidence type="ECO:0000259" key="3">
    <source>
        <dbReference type="Pfam" id="PF16548"/>
    </source>
</evidence>
<dbReference type="AlphaFoldDB" id="A0A8H9IE69"/>
<keyword evidence="4" id="KW-0969">Cilium</keyword>
<dbReference type="Pfam" id="PF16539">
    <property type="entry name" value="FlgT_M"/>
    <property type="match status" value="1"/>
</dbReference>
<name>A0A8H9IE69_9ALTE</name>
<keyword evidence="4" id="KW-0966">Cell projection</keyword>
<dbReference type="Pfam" id="PF16538">
    <property type="entry name" value="FlgT_C"/>
    <property type="match status" value="1"/>
</dbReference>